<organism evidence="1">
    <name type="scientific">invertebrate metagenome</name>
    <dbReference type="NCBI Taxonomy" id="1711999"/>
    <lineage>
        <taxon>unclassified sequences</taxon>
        <taxon>metagenomes</taxon>
        <taxon>organismal metagenomes</taxon>
    </lineage>
</organism>
<name>A0A2H9T5N8_9ZZZZ</name>
<dbReference type="AlphaFoldDB" id="A0A2H9T5N8"/>
<gene>
    <name evidence="1" type="ORF">CI610_02536</name>
</gene>
<comment type="caution">
    <text evidence="1">The sequence shown here is derived from an EMBL/GenBank/DDBJ whole genome shotgun (WGS) entry which is preliminary data.</text>
</comment>
<proteinExistence type="predicted"/>
<reference evidence="1" key="1">
    <citation type="journal article" date="2017" name="Appl. Environ. Microbiol.">
        <title>Molecular characterization of an Endozoicomonas-like organism causing infection in king scallop Pecten maximus L.</title>
        <authorList>
            <person name="Cano I."/>
            <person name="van Aerle R."/>
            <person name="Ross S."/>
            <person name="Verner-Jeffreys D.W."/>
            <person name="Paley R.K."/>
            <person name="Rimmer G."/>
            <person name="Ryder D."/>
            <person name="Hooper P."/>
            <person name="Stone D."/>
            <person name="Feist S.W."/>
        </authorList>
    </citation>
    <scope>NUCLEOTIDE SEQUENCE</scope>
</reference>
<protein>
    <submittedName>
        <fullName evidence="1">Uncharacterized protein</fullName>
    </submittedName>
</protein>
<sequence length="63" mass="7131">MTLANIADKMLESNNINLSFQKINFSEKDSEMTAWVTQTDVLYQGHTDVIHDPIIGQSSINVY</sequence>
<dbReference type="EMBL" id="NSIT01000164">
    <property type="protein sequence ID" value="PJE78528.1"/>
    <property type="molecule type" value="Genomic_DNA"/>
</dbReference>
<evidence type="ECO:0000313" key="1">
    <source>
        <dbReference type="EMBL" id="PJE78528.1"/>
    </source>
</evidence>
<accession>A0A2H9T5N8</accession>